<reference evidence="1 2" key="1">
    <citation type="submission" date="2018-06" db="EMBL/GenBank/DDBJ databases">
        <title>WGS assembly of Brassica rapa FPsc.</title>
        <authorList>
            <person name="Bowman J."/>
            <person name="Kohchi T."/>
            <person name="Yamato K."/>
            <person name="Jenkins J."/>
            <person name="Shu S."/>
            <person name="Ishizaki K."/>
            <person name="Yamaoka S."/>
            <person name="Nishihama R."/>
            <person name="Nakamura Y."/>
            <person name="Berger F."/>
            <person name="Adam C."/>
            <person name="Aki S."/>
            <person name="Althoff F."/>
            <person name="Araki T."/>
            <person name="Arteaga-Vazquez M."/>
            <person name="Balasubrmanian S."/>
            <person name="Bauer D."/>
            <person name="Boehm C."/>
            <person name="Briginshaw L."/>
            <person name="Caballero-Perez J."/>
            <person name="Catarino B."/>
            <person name="Chen F."/>
            <person name="Chiyoda S."/>
            <person name="Chovatia M."/>
            <person name="Davies K."/>
            <person name="Delmans M."/>
            <person name="Demura T."/>
            <person name="Dierschke T."/>
            <person name="Dolan L."/>
            <person name="Dorantes-Acosta A."/>
            <person name="Eklund D."/>
            <person name="Florent S."/>
            <person name="Flores-Sandoval E."/>
            <person name="Fujiyama A."/>
            <person name="Fukuzawa H."/>
            <person name="Galik B."/>
            <person name="Grimanelli D."/>
            <person name="Grimwood J."/>
            <person name="Grossniklaus U."/>
            <person name="Hamada T."/>
            <person name="Haseloff J."/>
            <person name="Hetherington A."/>
            <person name="Higo A."/>
            <person name="Hirakawa Y."/>
            <person name="Hundley H."/>
            <person name="Ikeda Y."/>
            <person name="Inoue K."/>
            <person name="Inoue S."/>
            <person name="Ishida S."/>
            <person name="Jia Q."/>
            <person name="Kakita M."/>
            <person name="Kanazawa T."/>
            <person name="Kawai Y."/>
            <person name="Kawashima T."/>
            <person name="Kennedy M."/>
            <person name="Kinose K."/>
            <person name="Kinoshita T."/>
            <person name="Kohara Y."/>
            <person name="Koide E."/>
            <person name="Komatsu K."/>
            <person name="Kopischke S."/>
            <person name="Kubo M."/>
            <person name="Kyozuka J."/>
            <person name="Lagercrantz U."/>
            <person name="Lin S."/>
            <person name="Lindquist E."/>
            <person name="Lipzen A."/>
            <person name="Lu C."/>
            <person name="Luna E."/>
            <person name="Martienssen R."/>
            <person name="Minamino N."/>
            <person name="Mizutani M."/>
            <person name="Mizutani M."/>
            <person name="Mochizuki N."/>
            <person name="Monte I."/>
            <person name="Mosher R."/>
            <person name="Nagasaki H."/>
            <person name="Nakagami H."/>
            <person name="Naramoto S."/>
            <person name="Nishitani K."/>
            <person name="Ohtani M."/>
            <person name="Okamoto T."/>
            <person name="Okumura M."/>
            <person name="Phillips J."/>
            <person name="Pollak B."/>
            <person name="Reinders A."/>
            <person name="Roevekamp M."/>
            <person name="Sano R."/>
            <person name="Sawa S."/>
            <person name="Schmid M."/>
            <person name="Shirakawa M."/>
            <person name="Solano R."/>
            <person name="Spunde A."/>
            <person name="Suetsugu N."/>
            <person name="Sugano S."/>
            <person name="Sugiyama A."/>
            <person name="Sun R."/>
            <person name="Suzuki Y."/>
            <person name="Takenaka M."/>
            <person name="Takezawa D."/>
            <person name="Tomogane H."/>
            <person name="Tsuzuki M."/>
            <person name="Ueda T."/>
            <person name="Umeda M."/>
            <person name="Ward J."/>
            <person name="Watanabe Y."/>
            <person name="Yazaki K."/>
            <person name="Yokoyama R."/>
            <person name="Yoshitake Y."/>
            <person name="Yotsui I."/>
            <person name="Zachgo S."/>
            <person name="Schmutz J."/>
        </authorList>
    </citation>
    <scope>NUCLEOTIDE SEQUENCE [LARGE SCALE GENOMIC DNA]</scope>
    <source>
        <strain evidence="2">cv. B-3</strain>
    </source>
</reference>
<gene>
    <name evidence="1" type="ORF">BRARA_C00219</name>
</gene>
<proteinExistence type="predicted"/>
<sequence length="67" mass="7402">MNAIIDYNDKQLVTSLCVIVECSNMNIPKTSKETICVKESYILLIATEPSAKVGRNIEKPTITVDSN</sequence>
<dbReference type="AlphaFoldDB" id="A0A397ZUC9"/>
<evidence type="ECO:0000313" key="2">
    <source>
        <dbReference type="Proteomes" id="UP000264353"/>
    </source>
</evidence>
<evidence type="ECO:0000313" key="1">
    <source>
        <dbReference type="EMBL" id="RID68034.1"/>
    </source>
</evidence>
<organism evidence="1 2">
    <name type="scientific">Brassica campestris</name>
    <name type="common">Field mustard</name>
    <dbReference type="NCBI Taxonomy" id="3711"/>
    <lineage>
        <taxon>Eukaryota</taxon>
        <taxon>Viridiplantae</taxon>
        <taxon>Streptophyta</taxon>
        <taxon>Embryophyta</taxon>
        <taxon>Tracheophyta</taxon>
        <taxon>Spermatophyta</taxon>
        <taxon>Magnoliopsida</taxon>
        <taxon>eudicotyledons</taxon>
        <taxon>Gunneridae</taxon>
        <taxon>Pentapetalae</taxon>
        <taxon>rosids</taxon>
        <taxon>malvids</taxon>
        <taxon>Brassicales</taxon>
        <taxon>Brassicaceae</taxon>
        <taxon>Brassiceae</taxon>
        <taxon>Brassica</taxon>
    </lineage>
</organism>
<accession>A0A397ZUC9</accession>
<protein>
    <submittedName>
        <fullName evidence="1">Uncharacterized protein</fullName>
    </submittedName>
</protein>
<dbReference type="Proteomes" id="UP000264353">
    <property type="component" value="Chromosome A3"/>
</dbReference>
<dbReference type="EMBL" id="CM010630">
    <property type="protein sequence ID" value="RID68034.1"/>
    <property type="molecule type" value="Genomic_DNA"/>
</dbReference>
<name>A0A397ZUC9_BRACM</name>